<feature type="domain" description="C1q" evidence="4">
    <location>
        <begin position="182"/>
        <end position="316"/>
    </location>
</feature>
<organism evidence="5 6">
    <name type="scientific">Mytilus galloprovincialis</name>
    <name type="common">Mediterranean mussel</name>
    <dbReference type="NCBI Taxonomy" id="29158"/>
    <lineage>
        <taxon>Eukaryota</taxon>
        <taxon>Metazoa</taxon>
        <taxon>Spiralia</taxon>
        <taxon>Lophotrochozoa</taxon>
        <taxon>Mollusca</taxon>
        <taxon>Bivalvia</taxon>
        <taxon>Autobranchia</taxon>
        <taxon>Pteriomorphia</taxon>
        <taxon>Mytilida</taxon>
        <taxon>Mytiloidea</taxon>
        <taxon>Mytilidae</taxon>
        <taxon>Mytilinae</taxon>
        <taxon>Mytilus</taxon>
    </lineage>
</organism>
<dbReference type="SUPFAM" id="SSF49842">
    <property type="entry name" value="TNF-like"/>
    <property type="match status" value="2"/>
</dbReference>
<feature type="chain" id="PRO_5032461318" evidence="3">
    <location>
        <begin position="19"/>
        <end position="316"/>
    </location>
</feature>
<feature type="signal peptide" evidence="3">
    <location>
        <begin position="1"/>
        <end position="18"/>
    </location>
</feature>
<dbReference type="InterPro" id="IPR008983">
    <property type="entry name" value="Tumour_necrosis_fac-like_dom"/>
</dbReference>
<comment type="subcellular location">
    <subcellularLocation>
        <location evidence="1">Secreted</location>
    </subcellularLocation>
</comment>
<keyword evidence="3" id="KW-0732">Signal</keyword>
<protein>
    <submittedName>
        <fullName evidence="5">Adiponectin</fullName>
    </submittedName>
</protein>
<dbReference type="PANTHER" id="PTHR15427">
    <property type="entry name" value="EMILIN ELASTIN MICROFIBRIL INTERFACE-LOCATED PROTEIN ELASTIN MICROFIBRIL INTERFACER"/>
    <property type="match status" value="1"/>
</dbReference>
<accession>A0A8B6FTK1</accession>
<reference evidence="5" key="1">
    <citation type="submission" date="2018-11" db="EMBL/GenBank/DDBJ databases">
        <authorList>
            <person name="Alioto T."/>
            <person name="Alioto T."/>
        </authorList>
    </citation>
    <scope>NUCLEOTIDE SEQUENCE</scope>
</reference>
<dbReference type="PRINTS" id="PR00007">
    <property type="entry name" value="COMPLEMNTC1Q"/>
</dbReference>
<name>A0A8B6FTK1_MYTGA</name>
<proteinExistence type="predicted"/>
<evidence type="ECO:0000313" key="5">
    <source>
        <dbReference type="EMBL" id="VDI55221.1"/>
    </source>
</evidence>
<dbReference type="Gene3D" id="2.60.120.40">
    <property type="match status" value="2"/>
</dbReference>
<dbReference type="PROSITE" id="PS50871">
    <property type="entry name" value="C1Q"/>
    <property type="match status" value="2"/>
</dbReference>
<comment type="caution">
    <text evidence="5">The sequence shown here is derived from an EMBL/GenBank/DDBJ whole genome shotgun (WGS) entry which is preliminary data.</text>
</comment>
<feature type="domain" description="C1q" evidence="4">
    <location>
        <begin position="41"/>
        <end position="177"/>
    </location>
</feature>
<dbReference type="OrthoDB" id="6137141at2759"/>
<dbReference type="Proteomes" id="UP000596742">
    <property type="component" value="Unassembled WGS sequence"/>
</dbReference>
<dbReference type="PANTHER" id="PTHR15427:SF33">
    <property type="entry name" value="COLLAGEN IV NC1 DOMAIN-CONTAINING PROTEIN"/>
    <property type="match status" value="1"/>
</dbReference>
<dbReference type="EMBL" id="UYJE01007471">
    <property type="protein sequence ID" value="VDI55221.1"/>
    <property type="molecule type" value="Genomic_DNA"/>
</dbReference>
<dbReference type="Pfam" id="PF00386">
    <property type="entry name" value="C1q"/>
    <property type="match status" value="2"/>
</dbReference>
<dbReference type="InterPro" id="IPR001073">
    <property type="entry name" value="C1q_dom"/>
</dbReference>
<evidence type="ECO:0000313" key="6">
    <source>
        <dbReference type="Proteomes" id="UP000596742"/>
    </source>
</evidence>
<evidence type="ECO:0000256" key="3">
    <source>
        <dbReference type="SAM" id="SignalP"/>
    </source>
</evidence>
<keyword evidence="6" id="KW-1185">Reference proteome</keyword>
<dbReference type="AlphaFoldDB" id="A0A8B6FTK1"/>
<dbReference type="SMART" id="SM00110">
    <property type="entry name" value="C1Q"/>
    <property type="match status" value="2"/>
</dbReference>
<sequence>MSVRVLFFIFISFAFAHARDCGGTELNGGCCKSSCDLIDKVEKEYAAFTVITTNGDALPNGPIIYDKVVTNVGKAYSARSGIFRAPVPGVYSFTFSLMGFHSNTVYMSLYKNNAEVTRLYTNGGGRHEVASNTVYLSLEKGDEVYTKGTEGKKLMSSEPDCEVTKLNGCCCEASRNFNEDKPQDEFVAFTALTTNKNALTNDPIKYDNIVTNIGKAYSSTSGIFRAPITGIYSISFSLMGYHTDVIWANLYHNGKQIVRLYTRGGNRHEVTSHTVFLKLVKGDEVWVQGTAGRKLWASEPYNQFSGALIRSGDFTS</sequence>
<evidence type="ECO:0000256" key="2">
    <source>
        <dbReference type="ARBA" id="ARBA00022525"/>
    </source>
</evidence>
<gene>
    <name evidence="5" type="ORF">MGAL_10B040587</name>
</gene>
<dbReference type="GO" id="GO:0005581">
    <property type="term" value="C:collagen trimer"/>
    <property type="evidence" value="ECO:0007669"/>
    <property type="project" value="UniProtKB-KW"/>
</dbReference>
<dbReference type="InterPro" id="IPR050392">
    <property type="entry name" value="Collagen/C1q_domain"/>
</dbReference>
<keyword evidence="2" id="KW-0964">Secreted</keyword>
<evidence type="ECO:0000259" key="4">
    <source>
        <dbReference type="PROSITE" id="PS50871"/>
    </source>
</evidence>
<evidence type="ECO:0000256" key="1">
    <source>
        <dbReference type="ARBA" id="ARBA00004613"/>
    </source>
</evidence>